<dbReference type="InterPro" id="IPR001683">
    <property type="entry name" value="PX_dom"/>
</dbReference>
<dbReference type="PROSITE" id="PS50195">
    <property type="entry name" value="PX"/>
    <property type="match status" value="1"/>
</dbReference>
<dbReference type="Gene3D" id="3.30.1520.10">
    <property type="entry name" value="Phox-like domain"/>
    <property type="match status" value="1"/>
</dbReference>
<gene>
    <name evidence="7" type="ORF">PODANS_7_2920</name>
</gene>
<dbReference type="SUPFAM" id="SSF64268">
    <property type="entry name" value="PX domain"/>
    <property type="match status" value="1"/>
</dbReference>
<dbReference type="InterPro" id="IPR000727">
    <property type="entry name" value="T_SNARE_dom"/>
</dbReference>
<dbReference type="PROSITE" id="PS50192">
    <property type="entry name" value="T_SNARE"/>
    <property type="match status" value="1"/>
</dbReference>
<dbReference type="Pfam" id="PF00787">
    <property type="entry name" value="PX"/>
    <property type="match status" value="1"/>
</dbReference>
<name>B2AVH6_PODAN</name>
<comment type="function">
    <text evidence="4">Essential for proper morphogenesis of the vacuole. May exist as structural reinforcement on the surface of the vacuolar membrane and be required for maintenance against rupture by osmotic pressure.</text>
</comment>
<dbReference type="VEuPathDB" id="FungiDB:PODANS_7_2920"/>
<comment type="subcellular location">
    <subcellularLocation>
        <location evidence="1">Vacuole</location>
    </subcellularLocation>
</comment>
<reference evidence="7" key="1">
    <citation type="journal article" date="2008" name="Genome Biol.">
        <title>The genome sequence of the model ascomycete fungus Podospora anserina.</title>
        <authorList>
            <person name="Espagne E."/>
            <person name="Lespinet O."/>
            <person name="Malagnac F."/>
            <person name="Da Silva C."/>
            <person name="Jaillon O."/>
            <person name="Porcel B.M."/>
            <person name="Couloux A."/>
            <person name="Aury J.-M."/>
            <person name="Segurens B."/>
            <person name="Poulain J."/>
            <person name="Anthouard V."/>
            <person name="Grossetete S."/>
            <person name="Khalili H."/>
            <person name="Coppin E."/>
            <person name="Dequard-Chablat M."/>
            <person name="Picard M."/>
            <person name="Contamine V."/>
            <person name="Arnaise S."/>
            <person name="Bourdais A."/>
            <person name="Berteaux-Lecellier V."/>
            <person name="Gautheret D."/>
            <person name="de Vries R.P."/>
            <person name="Battaglia E."/>
            <person name="Coutinho P.M."/>
            <person name="Danchin E.G.J."/>
            <person name="Henrissat B."/>
            <person name="El Khoury R."/>
            <person name="Sainsard-Chanet A."/>
            <person name="Boivin A."/>
            <person name="Pinan-Lucarre B."/>
            <person name="Sellem C.H."/>
            <person name="Debuchy R."/>
            <person name="Wincker P."/>
            <person name="Weissenbach J."/>
            <person name="Silar P."/>
        </authorList>
    </citation>
    <scope>NUCLEOTIDE SEQUENCE [LARGE SCALE GENOMIC DNA]</scope>
    <source>
        <strain evidence="7">S mat+</strain>
    </source>
</reference>
<dbReference type="OrthoDB" id="428895at2759"/>
<evidence type="ECO:0000256" key="1">
    <source>
        <dbReference type="ARBA" id="ARBA00004116"/>
    </source>
</evidence>
<dbReference type="GO" id="GO:0032456">
    <property type="term" value="P:endocytic recycling"/>
    <property type="evidence" value="ECO:0007669"/>
    <property type="project" value="TreeGrafter"/>
</dbReference>
<dbReference type="SMART" id="SM00397">
    <property type="entry name" value="t_SNARE"/>
    <property type="match status" value="1"/>
</dbReference>
<dbReference type="EMBL" id="CU633900">
    <property type="protein sequence ID" value="CAP68400.1"/>
    <property type="molecule type" value="Genomic_DNA"/>
</dbReference>
<evidence type="ECO:0000256" key="2">
    <source>
        <dbReference type="ARBA" id="ARBA00022554"/>
    </source>
</evidence>
<evidence type="ECO:0000313" key="7">
    <source>
        <dbReference type="EMBL" id="CAP68400.1"/>
    </source>
</evidence>
<dbReference type="GO" id="GO:0006886">
    <property type="term" value="P:intracellular protein transport"/>
    <property type="evidence" value="ECO:0007669"/>
    <property type="project" value="TreeGrafter"/>
</dbReference>
<dbReference type="FunFam" id="1.20.5.110:FF:000058">
    <property type="entry name" value="VAM7p Vacuolar SNARE protein"/>
    <property type="match status" value="1"/>
</dbReference>
<evidence type="ECO:0000256" key="4">
    <source>
        <dbReference type="ARBA" id="ARBA00054927"/>
    </source>
</evidence>
<dbReference type="AlphaFoldDB" id="B2AVH6"/>
<proteinExistence type="predicted"/>
<dbReference type="GeneID" id="6192224"/>
<evidence type="ECO:0000256" key="3">
    <source>
        <dbReference type="ARBA" id="ARBA00023054"/>
    </source>
</evidence>
<dbReference type="GO" id="GO:0000329">
    <property type="term" value="C:fungal-type vacuole membrane"/>
    <property type="evidence" value="ECO:0007669"/>
    <property type="project" value="UniProtKB-ARBA"/>
</dbReference>
<keyword evidence="3" id="KW-0175">Coiled coil</keyword>
<feature type="domain" description="T-SNARE coiled-coil homology" evidence="5">
    <location>
        <begin position="284"/>
        <end position="346"/>
    </location>
</feature>
<dbReference type="KEGG" id="pan:PODANSg4762"/>
<reference evidence="7" key="2">
    <citation type="submission" date="2008-07" db="EMBL/GenBank/DDBJ databases">
        <authorList>
            <person name="Genoscope - CEA"/>
        </authorList>
    </citation>
    <scope>NUCLEOTIDE SEQUENCE</scope>
    <source>
        <strain evidence="7">S mat+</strain>
    </source>
</reference>
<accession>B2AVH6</accession>
<dbReference type="SUPFAM" id="SSF58038">
    <property type="entry name" value="SNARE fusion complex"/>
    <property type="match status" value="1"/>
</dbReference>
<dbReference type="PANTHER" id="PTHR12431:SF14">
    <property type="entry name" value="LD15323P"/>
    <property type="match status" value="1"/>
</dbReference>
<dbReference type="Gene3D" id="1.20.5.110">
    <property type="match status" value="1"/>
</dbReference>
<keyword evidence="2" id="KW-0926">Vacuole</keyword>
<dbReference type="CDD" id="cd15858">
    <property type="entry name" value="SNARE_VAM7"/>
    <property type="match status" value="1"/>
</dbReference>
<dbReference type="GO" id="GO:0035091">
    <property type="term" value="F:phosphatidylinositol binding"/>
    <property type="evidence" value="ECO:0007669"/>
    <property type="project" value="InterPro"/>
</dbReference>
<dbReference type="PANTHER" id="PTHR12431">
    <property type="entry name" value="SORTING NEXIN 17 AND 27"/>
    <property type="match status" value="1"/>
</dbReference>
<dbReference type="GO" id="GO:0007034">
    <property type="term" value="P:vacuolar transport"/>
    <property type="evidence" value="ECO:0007669"/>
    <property type="project" value="UniProtKB-ARBA"/>
</dbReference>
<dbReference type="CDD" id="cd06897">
    <property type="entry name" value="PX_SNARE"/>
    <property type="match status" value="1"/>
</dbReference>
<evidence type="ECO:0000259" key="6">
    <source>
        <dbReference type="PROSITE" id="PS50195"/>
    </source>
</evidence>
<dbReference type="InterPro" id="IPR036871">
    <property type="entry name" value="PX_dom_sf"/>
</dbReference>
<dbReference type="RefSeq" id="XP_001907727.1">
    <property type="nucleotide sequence ID" value="XM_001907692.1"/>
</dbReference>
<dbReference type="GO" id="GO:0097576">
    <property type="term" value="P:vacuole fusion"/>
    <property type="evidence" value="ECO:0007669"/>
    <property type="project" value="UniProtKB-ARBA"/>
</dbReference>
<protein>
    <submittedName>
        <fullName evidence="7">Podospora anserina S mat+ genomic DNA chromosome 7, supercontig 1</fullName>
    </submittedName>
</protein>
<feature type="domain" description="PX" evidence="6">
    <location>
        <begin position="4"/>
        <end position="120"/>
    </location>
</feature>
<dbReference type="SMART" id="SM00312">
    <property type="entry name" value="PX"/>
    <property type="match status" value="1"/>
</dbReference>
<organism evidence="7">
    <name type="scientific">Podospora anserina (strain S / ATCC MYA-4624 / DSM 980 / FGSC 10383)</name>
    <name type="common">Pleurage anserina</name>
    <dbReference type="NCBI Taxonomy" id="515849"/>
    <lineage>
        <taxon>Eukaryota</taxon>
        <taxon>Fungi</taxon>
        <taxon>Dikarya</taxon>
        <taxon>Ascomycota</taxon>
        <taxon>Pezizomycotina</taxon>
        <taxon>Sordariomycetes</taxon>
        <taxon>Sordariomycetidae</taxon>
        <taxon>Sordariales</taxon>
        <taxon>Podosporaceae</taxon>
        <taxon>Podospora</taxon>
        <taxon>Podospora anserina</taxon>
    </lineage>
</organism>
<dbReference type="HOGENOM" id="CLU_033748_2_0_1"/>
<sequence length="346" mass="38187">MAPPIEISIPTTSISTPPNGKPFTLYNITLRLPLRSLIVQKRYSEFEALHKNLHSLVGAYPPEPLPEKSWWRTSTANSPERTEERRAGLEKYLRAIAEPPDRRWRDTPVWRAFLGLPAGSSTQSGISLEGRIPAIGLREANLAAASDPGTWLDLHRELKTSLHEARVALGRRDGATENSARVEAGSAAKRALIKAGNLIGSLSDGLRVMKEDGGKLGEGELRRRRDFGVASASERAALMGNNDGGPSSIGIVRTSTGRRVLGAPLPETERTRELDNEGVLQLQRDTMQEQDQEVEALAKIIRRQKEMGLAINDEVNRHIDMLDRLNDDVDVVGRKLGVAKDRVKRL</sequence>
<evidence type="ECO:0000259" key="5">
    <source>
        <dbReference type="PROSITE" id="PS50192"/>
    </source>
</evidence>
<dbReference type="GO" id="GO:0005769">
    <property type="term" value="C:early endosome"/>
    <property type="evidence" value="ECO:0007669"/>
    <property type="project" value="TreeGrafter"/>
</dbReference>